<dbReference type="AlphaFoldDB" id="A0AAW8DHU3"/>
<proteinExistence type="predicted"/>
<dbReference type="Pfam" id="PF13238">
    <property type="entry name" value="AAA_18"/>
    <property type="match status" value="1"/>
</dbReference>
<dbReference type="EMBL" id="JAUSTF010000006">
    <property type="protein sequence ID" value="MDQ0181581.1"/>
    <property type="molecule type" value="Genomic_DNA"/>
</dbReference>
<dbReference type="EMBL" id="JAUSRG010000008">
    <property type="protein sequence ID" value="MDP9905970.1"/>
    <property type="molecule type" value="Genomic_DNA"/>
</dbReference>
<evidence type="ECO:0000313" key="4">
    <source>
        <dbReference type="Proteomes" id="UP001242995"/>
    </source>
</evidence>
<sequence>MAMDLESVFLNGTVGAGKTTTGEALHWLLADDGISNAVIDLDELRRSWPAPATDRFNHELELRNLQAVAGNYRDVGVRRFILAGVIEQPSEVNRYRAALGGGKLTVIRLDASIEAIHERLRNRHEPNSQELTWHLDRSVELGEILSETQVETHVLPTGPRTPQQVAQAVRALIGW</sequence>
<dbReference type="GO" id="GO:0016301">
    <property type="term" value="F:kinase activity"/>
    <property type="evidence" value="ECO:0007669"/>
    <property type="project" value="UniProtKB-KW"/>
</dbReference>
<dbReference type="Proteomes" id="UP001230951">
    <property type="component" value="Unassembled WGS sequence"/>
</dbReference>
<organism evidence="1 4">
    <name type="scientific">Arthrobacter bambusae</name>
    <dbReference type="NCBI Taxonomy" id="1338426"/>
    <lineage>
        <taxon>Bacteria</taxon>
        <taxon>Bacillati</taxon>
        <taxon>Actinomycetota</taxon>
        <taxon>Actinomycetes</taxon>
        <taxon>Micrococcales</taxon>
        <taxon>Micrococcaceae</taxon>
        <taxon>Arthrobacter</taxon>
    </lineage>
</organism>
<protein>
    <submittedName>
        <fullName evidence="1">Shikimate kinase</fullName>
    </submittedName>
</protein>
<gene>
    <name evidence="1" type="ORF">J2S90_002941</name>
    <name evidence="2" type="ORF">J2S93_003019</name>
</gene>
<comment type="caution">
    <text evidence="1">The sequence shown here is derived from an EMBL/GenBank/DDBJ whole genome shotgun (WGS) entry which is preliminary data.</text>
</comment>
<evidence type="ECO:0000313" key="1">
    <source>
        <dbReference type="EMBL" id="MDP9905970.1"/>
    </source>
</evidence>
<evidence type="ECO:0000313" key="3">
    <source>
        <dbReference type="Proteomes" id="UP001230951"/>
    </source>
</evidence>
<evidence type="ECO:0000313" key="2">
    <source>
        <dbReference type="EMBL" id="MDQ0181581.1"/>
    </source>
</evidence>
<name>A0AAW8DHU3_9MICC</name>
<dbReference type="Proteomes" id="UP001242995">
    <property type="component" value="Unassembled WGS sequence"/>
</dbReference>
<keyword evidence="3" id="KW-1185">Reference proteome</keyword>
<accession>A0AAW8DHU3</accession>
<reference evidence="1 3" key="1">
    <citation type="submission" date="2023-07" db="EMBL/GenBank/DDBJ databases">
        <title>Sorghum-associated microbial communities from plants grown in Nebraska, USA.</title>
        <authorList>
            <person name="Schachtman D."/>
        </authorList>
    </citation>
    <scope>NUCLEOTIDE SEQUENCE</scope>
    <source>
        <strain evidence="1">DS1006</strain>
        <strain evidence="2 3">DS1016</strain>
    </source>
</reference>
<dbReference type="RefSeq" id="WP_306962255.1">
    <property type="nucleotide sequence ID" value="NZ_JAUSRG010000008.1"/>
</dbReference>
<dbReference type="PRINTS" id="PR01100">
    <property type="entry name" value="SHIKIMTKNASE"/>
</dbReference>
<keyword evidence="1" id="KW-0808">Transferase</keyword>
<dbReference type="InterPro" id="IPR027417">
    <property type="entry name" value="P-loop_NTPase"/>
</dbReference>
<keyword evidence="1" id="KW-0418">Kinase</keyword>
<dbReference type="SUPFAM" id="SSF52540">
    <property type="entry name" value="P-loop containing nucleoside triphosphate hydrolases"/>
    <property type="match status" value="1"/>
</dbReference>
<dbReference type="Gene3D" id="3.40.50.300">
    <property type="entry name" value="P-loop containing nucleotide triphosphate hydrolases"/>
    <property type="match status" value="1"/>
</dbReference>